<dbReference type="Proteomes" id="UP000182725">
    <property type="component" value="Unassembled WGS sequence"/>
</dbReference>
<dbReference type="PANTHER" id="PTHR36439">
    <property type="entry name" value="BLL4334 PROTEIN"/>
    <property type="match status" value="1"/>
</dbReference>
<dbReference type="PANTHER" id="PTHR36439:SF1">
    <property type="entry name" value="DUF1697 DOMAIN-CONTAINING PROTEIN"/>
    <property type="match status" value="1"/>
</dbReference>
<dbReference type="AlphaFoldDB" id="A0A1H5F8J6"/>
<dbReference type="PIRSF" id="PIRSF008502">
    <property type="entry name" value="UCP008502"/>
    <property type="match status" value="1"/>
</dbReference>
<protein>
    <submittedName>
        <fullName evidence="1">Uncharacterized conserved protein, DUF1697 family</fullName>
    </submittedName>
</protein>
<evidence type="ECO:0000313" key="1">
    <source>
        <dbReference type="EMBL" id="SED99732.1"/>
    </source>
</evidence>
<proteinExistence type="predicted"/>
<dbReference type="Gene3D" id="3.30.70.1280">
    <property type="entry name" value="SP0830-like domains"/>
    <property type="match status" value="1"/>
</dbReference>
<dbReference type="RefSeq" id="WP_074710188.1">
    <property type="nucleotide sequence ID" value="NZ_FNTV01000001.1"/>
</dbReference>
<accession>A0A1H5F8J6</accession>
<evidence type="ECO:0000313" key="2">
    <source>
        <dbReference type="Proteomes" id="UP000182725"/>
    </source>
</evidence>
<reference evidence="1 2" key="1">
    <citation type="submission" date="2016-10" db="EMBL/GenBank/DDBJ databases">
        <authorList>
            <person name="de Groot N.N."/>
        </authorList>
    </citation>
    <scope>NUCLEOTIDE SEQUENCE [LARGE SCALE GENOMIC DNA]</scope>
    <source>
        <strain evidence="1 2">DSM 22274</strain>
    </source>
</reference>
<organism evidence="1 2">
    <name type="scientific">Arthrobacter alpinus</name>
    <dbReference type="NCBI Taxonomy" id="656366"/>
    <lineage>
        <taxon>Bacteria</taxon>
        <taxon>Bacillati</taxon>
        <taxon>Actinomycetota</taxon>
        <taxon>Actinomycetes</taxon>
        <taxon>Micrococcales</taxon>
        <taxon>Micrococcaceae</taxon>
        <taxon>Arthrobacter</taxon>
    </lineage>
</organism>
<dbReference type="EMBL" id="FNTV01000001">
    <property type="protein sequence ID" value="SED99732.1"/>
    <property type="molecule type" value="Genomic_DNA"/>
</dbReference>
<sequence length="176" mass="18875">MTKYAVFLRGINVGGINLKMADLRTALATLPLTGIKTLLASGNVVCTAKASSTELKSMVETLLRDTFGYEAWVVVLDVPQLETIIDTCPWPADNPSTHSYVTLSSDPAVLDELARHGSEIAGVELARLSPEALAWPAAAGGTLDSPFSKLSARPRYKSTTTTRNLRTLIKCRDALA</sequence>
<dbReference type="SUPFAM" id="SSF160379">
    <property type="entry name" value="SP0830-like"/>
    <property type="match status" value="1"/>
</dbReference>
<dbReference type="InterPro" id="IPR012545">
    <property type="entry name" value="DUF1697"/>
</dbReference>
<name>A0A1H5F8J6_9MICC</name>
<dbReference type="Pfam" id="PF08002">
    <property type="entry name" value="DUF1697"/>
    <property type="match status" value="1"/>
</dbReference>
<gene>
    <name evidence="1" type="ORF">SAMN04489740_0450</name>
</gene>